<sequence length="91" mass="10431">MCQIFMLAIACCSDLLETIDFPGSEIIEIMLANFLLGREAFFAFWKLCRLATIPEWRVNEILPRTTLEAPAEIVPMRQLLRRMLSASLRGI</sequence>
<accession>B7LQZ7</accession>
<gene>
    <name evidence="1" type="ordered locus">EFER_3107</name>
</gene>
<evidence type="ECO:0000313" key="1">
    <source>
        <dbReference type="EMBL" id="CAQ90600.1"/>
    </source>
</evidence>
<proteinExistence type="predicted"/>
<name>B7LQZ7_ESCF3</name>
<reference evidence="2" key="1">
    <citation type="journal article" date="2009" name="PLoS Genet.">
        <title>Organised genome dynamics in the Escherichia coli species results in highly diverse adaptive paths.</title>
        <authorList>
            <person name="Touchon M."/>
            <person name="Hoede C."/>
            <person name="Tenaillon O."/>
            <person name="Barbe V."/>
            <person name="Baeriswyl S."/>
            <person name="Bidet P."/>
            <person name="Bingen E."/>
            <person name="Bonacorsi S."/>
            <person name="Bouchier C."/>
            <person name="Bouvet O."/>
            <person name="Calteau A."/>
            <person name="Chiapello H."/>
            <person name="Clermont O."/>
            <person name="Cruveiller S."/>
            <person name="Danchin A."/>
            <person name="Diard M."/>
            <person name="Dossat C."/>
            <person name="Karoui M.E."/>
            <person name="Frapy E."/>
            <person name="Garry L."/>
            <person name="Ghigo J.M."/>
            <person name="Gilles A.M."/>
            <person name="Johnson J."/>
            <person name="Le Bouguenec C."/>
            <person name="Lescat M."/>
            <person name="Mangenot S."/>
            <person name="Martinez-Jehanne V."/>
            <person name="Matic I."/>
            <person name="Nassif X."/>
            <person name="Oztas S."/>
            <person name="Petit M.A."/>
            <person name="Pichon C."/>
            <person name="Rouy Z."/>
            <person name="Ruf C.S."/>
            <person name="Schneider D."/>
            <person name="Tourret J."/>
            <person name="Vacherie B."/>
            <person name="Vallenet D."/>
            <person name="Medigue C."/>
            <person name="Rocha E.P.C."/>
            <person name="Denamur E."/>
        </authorList>
    </citation>
    <scope>NUCLEOTIDE SEQUENCE [LARGE SCALE GENOMIC DNA]</scope>
    <source>
        <strain evidence="2">ATCC 35469 / DSM 13698 / BCRC 15582 / CCUG 18766 / IAM 14443 / JCM 21226 / LMG 7866 / NBRC 102419 / NCTC 12128 / CDC 0568-73</strain>
    </source>
</reference>
<evidence type="ECO:0000313" key="2">
    <source>
        <dbReference type="Proteomes" id="UP000000745"/>
    </source>
</evidence>
<dbReference type="KEGG" id="efe:EFER_3107"/>
<organism evidence="1 2">
    <name type="scientific">Escherichia fergusonii (strain ATCC 35469 / DSM 13698 / CCUG 18766 / IAM 14443 / JCM 21226 / LMG 7866 / NBRC 102419 / NCTC 12128 / CDC 0568-73)</name>
    <dbReference type="NCBI Taxonomy" id="585054"/>
    <lineage>
        <taxon>Bacteria</taxon>
        <taxon>Pseudomonadati</taxon>
        <taxon>Pseudomonadota</taxon>
        <taxon>Gammaproteobacteria</taxon>
        <taxon>Enterobacterales</taxon>
        <taxon>Enterobacteriaceae</taxon>
        <taxon>Escherichia</taxon>
    </lineage>
</organism>
<keyword evidence="2" id="KW-1185">Reference proteome</keyword>
<dbReference type="HOGENOM" id="CLU_2422514_0_0_6"/>
<dbReference type="AlphaFoldDB" id="B7LQZ7"/>
<protein>
    <submittedName>
        <fullName evidence="1">Uncharacterized protein</fullName>
    </submittedName>
</protein>
<dbReference type="Proteomes" id="UP000000745">
    <property type="component" value="Chromosome"/>
</dbReference>
<dbReference type="EMBL" id="CU928158">
    <property type="protein sequence ID" value="CAQ90600.1"/>
    <property type="molecule type" value="Genomic_DNA"/>
</dbReference>